<evidence type="ECO:0000256" key="9">
    <source>
        <dbReference type="ARBA" id="ARBA00023027"/>
    </source>
</evidence>
<evidence type="ECO:0000256" key="3">
    <source>
        <dbReference type="ARBA" id="ARBA00022448"/>
    </source>
</evidence>
<dbReference type="GO" id="GO:0005886">
    <property type="term" value="C:plasma membrane"/>
    <property type="evidence" value="ECO:0007669"/>
    <property type="project" value="UniProtKB-SubCell"/>
</dbReference>
<dbReference type="RefSeq" id="WP_137422896.1">
    <property type="nucleotide sequence ID" value="NZ_CP040098.1"/>
</dbReference>
<dbReference type="GO" id="GO:0050136">
    <property type="term" value="F:NADH dehydrogenase (quinone) (non-electrogenic) activity"/>
    <property type="evidence" value="ECO:0007669"/>
    <property type="project" value="UniProtKB-UniRule"/>
</dbReference>
<dbReference type="HAMAP" id="MF_01394">
    <property type="entry name" value="NDH1_NuoA"/>
    <property type="match status" value="1"/>
</dbReference>
<name>A0A4P8KZF7_9BACT</name>
<keyword evidence="3 11" id="KW-0813">Transport</keyword>
<keyword evidence="8 11" id="KW-1133">Transmembrane helix</keyword>
<proteinExistence type="inferred from homology"/>
<dbReference type="KEGG" id="dax:FDQ92_01155"/>
<evidence type="ECO:0000256" key="4">
    <source>
        <dbReference type="ARBA" id="ARBA00022475"/>
    </source>
</evidence>
<dbReference type="Proteomes" id="UP000298602">
    <property type="component" value="Chromosome"/>
</dbReference>
<evidence type="ECO:0000256" key="8">
    <source>
        <dbReference type="ARBA" id="ARBA00022989"/>
    </source>
</evidence>
<comment type="subunit">
    <text evidence="11">NDH-1 is composed of 14 different subunits. Subunits NuoA, H, J, K, L, M, N constitute the membrane sector of the complex.</text>
</comment>
<dbReference type="EC" id="7.1.1.-" evidence="11"/>
<protein>
    <recommendedName>
        <fullName evidence="11">NADH-quinone oxidoreductase subunit A</fullName>
        <ecNumber evidence="11">7.1.1.-</ecNumber>
    </recommendedName>
    <alternativeName>
        <fullName evidence="11">NADH dehydrogenase I subunit A</fullName>
    </alternativeName>
    <alternativeName>
        <fullName evidence="11">NDH-1 subunit A</fullName>
    </alternativeName>
    <alternativeName>
        <fullName evidence="11">NUO1</fullName>
    </alternativeName>
</protein>
<keyword evidence="11" id="KW-0830">Ubiquinone</keyword>
<evidence type="ECO:0000256" key="7">
    <source>
        <dbReference type="ARBA" id="ARBA00022967"/>
    </source>
</evidence>
<accession>A0A4P8KZF7</accession>
<keyword evidence="9 11" id="KW-0520">NAD</keyword>
<organism evidence="13 14">
    <name type="scientific">Desulfoglaeba alkanexedens ALDC</name>
    <dbReference type="NCBI Taxonomy" id="980445"/>
    <lineage>
        <taxon>Bacteria</taxon>
        <taxon>Pseudomonadati</taxon>
        <taxon>Thermodesulfobacteriota</taxon>
        <taxon>Syntrophobacteria</taxon>
        <taxon>Syntrophobacterales</taxon>
        <taxon>Syntrophobacteraceae</taxon>
        <taxon>Desulfoglaeba</taxon>
    </lineage>
</organism>
<comment type="subcellular location">
    <subcellularLocation>
        <location evidence="11 12">Cell membrane</location>
        <topology evidence="11 12">Multi-pass membrane protein</topology>
    </subcellularLocation>
    <subcellularLocation>
        <location evidence="1">Membrane</location>
        <topology evidence="1">Multi-pass membrane protein</topology>
    </subcellularLocation>
</comment>
<comment type="catalytic activity">
    <reaction evidence="11 12">
        <text>a quinone + NADH + 5 H(+)(in) = a quinol + NAD(+) + 4 H(+)(out)</text>
        <dbReference type="Rhea" id="RHEA:57888"/>
        <dbReference type="ChEBI" id="CHEBI:15378"/>
        <dbReference type="ChEBI" id="CHEBI:24646"/>
        <dbReference type="ChEBI" id="CHEBI:57540"/>
        <dbReference type="ChEBI" id="CHEBI:57945"/>
        <dbReference type="ChEBI" id="CHEBI:132124"/>
    </reaction>
</comment>
<feature type="transmembrane region" description="Helical" evidence="11">
    <location>
        <begin position="87"/>
        <end position="110"/>
    </location>
</feature>
<dbReference type="InterPro" id="IPR023043">
    <property type="entry name" value="NAD(P)H_OxRDtase_bac/plastid"/>
</dbReference>
<evidence type="ECO:0000256" key="1">
    <source>
        <dbReference type="ARBA" id="ARBA00004141"/>
    </source>
</evidence>
<reference evidence="13 14" key="1">
    <citation type="submission" date="2019-05" db="EMBL/GenBank/DDBJ databases">
        <title>The Complete Genome Sequence of the n-alkane-degrading Desulfoglaeba alkanexedens ALDC reveals multiple alkylsuccinate synthase gene clusters.</title>
        <authorList>
            <person name="Callaghan A.V."/>
            <person name="Davidova I.A."/>
            <person name="Duncan K.E."/>
            <person name="Morris B."/>
            <person name="McInerney M.J."/>
        </authorList>
    </citation>
    <scope>NUCLEOTIDE SEQUENCE [LARGE SCALE GENOMIC DNA]</scope>
    <source>
        <strain evidence="13 14">ALDC</strain>
    </source>
</reference>
<evidence type="ECO:0000313" key="14">
    <source>
        <dbReference type="Proteomes" id="UP000298602"/>
    </source>
</evidence>
<gene>
    <name evidence="11" type="primary">nuoA</name>
    <name evidence="13" type="ORF">FDQ92_01155</name>
</gene>
<keyword evidence="6 11" id="KW-0874">Quinone</keyword>
<evidence type="ECO:0000256" key="11">
    <source>
        <dbReference type="HAMAP-Rule" id="MF_01394"/>
    </source>
</evidence>
<evidence type="ECO:0000313" key="13">
    <source>
        <dbReference type="EMBL" id="QCQ20926.1"/>
    </source>
</evidence>
<keyword evidence="7 11" id="KW-1278">Translocase</keyword>
<feature type="transmembrane region" description="Helical" evidence="11">
    <location>
        <begin position="60"/>
        <end position="81"/>
    </location>
</feature>
<keyword evidence="10 11" id="KW-0472">Membrane</keyword>
<reference evidence="13 14" key="2">
    <citation type="submission" date="2019-05" db="EMBL/GenBank/DDBJ databases">
        <authorList>
            <person name="Suflita J.M."/>
            <person name="Marks C.R."/>
        </authorList>
    </citation>
    <scope>NUCLEOTIDE SEQUENCE [LARGE SCALE GENOMIC DNA]</scope>
    <source>
        <strain evidence="13 14">ALDC</strain>
    </source>
</reference>
<dbReference type="Gene3D" id="1.20.58.1610">
    <property type="entry name" value="NADH:ubiquinone/plastoquinone oxidoreductase, chain 3"/>
    <property type="match status" value="1"/>
</dbReference>
<dbReference type="InterPro" id="IPR038430">
    <property type="entry name" value="NDAH_ubi_oxred_su3_sf"/>
</dbReference>
<comment type="similarity">
    <text evidence="2 11 12">Belongs to the complex I subunit 3 family.</text>
</comment>
<dbReference type="GO" id="GO:0008137">
    <property type="term" value="F:NADH dehydrogenase (ubiquinone) activity"/>
    <property type="evidence" value="ECO:0007669"/>
    <property type="project" value="InterPro"/>
</dbReference>
<evidence type="ECO:0000256" key="5">
    <source>
        <dbReference type="ARBA" id="ARBA00022692"/>
    </source>
</evidence>
<evidence type="ECO:0000256" key="2">
    <source>
        <dbReference type="ARBA" id="ARBA00008472"/>
    </source>
</evidence>
<dbReference type="AlphaFoldDB" id="A0A4P8KZF7"/>
<evidence type="ECO:0000256" key="10">
    <source>
        <dbReference type="ARBA" id="ARBA00023136"/>
    </source>
</evidence>
<evidence type="ECO:0000256" key="12">
    <source>
        <dbReference type="RuleBase" id="RU003639"/>
    </source>
</evidence>
<dbReference type="PANTHER" id="PTHR11058:SF22">
    <property type="entry name" value="NADH-QUINONE OXIDOREDUCTASE SUBUNIT A"/>
    <property type="match status" value="1"/>
</dbReference>
<evidence type="ECO:0000256" key="6">
    <source>
        <dbReference type="ARBA" id="ARBA00022719"/>
    </source>
</evidence>
<dbReference type="InterPro" id="IPR000440">
    <property type="entry name" value="NADH_UbQ/plastoQ_OxRdtase_su3"/>
</dbReference>
<dbReference type="GO" id="GO:0030964">
    <property type="term" value="C:NADH dehydrogenase complex"/>
    <property type="evidence" value="ECO:0007669"/>
    <property type="project" value="TreeGrafter"/>
</dbReference>
<dbReference type="PANTHER" id="PTHR11058">
    <property type="entry name" value="NADH-UBIQUINONE OXIDOREDUCTASE CHAIN 3"/>
    <property type="match status" value="1"/>
</dbReference>
<dbReference type="Pfam" id="PF00507">
    <property type="entry name" value="Oxidored_q4"/>
    <property type="match status" value="1"/>
</dbReference>
<sequence length="118" mass="13631">MTVYYVPALVYMGATIVLVSVILLLSSQLGRRRSTPEKMLPYECGVDPQGTMAVHYPIRFYVVAMIFIIFDIETVFLYPWAVVFRDLGWFGFVEMFLFAVILVIGLVYLYRKGALEWD</sequence>
<dbReference type="EMBL" id="CP040098">
    <property type="protein sequence ID" value="QCQ20926.1"/>
    <property type="molecule type" value="Genomic_DNA"/>
</dbReference>
<keyword evidence="14" id="KW-1185">Reference proteome</keyword>
<keyword evidence="4 11" id="KW-1003">Cell membrane</keyword>
<dbReference type="OrthoDB" id="9791970at2"/>
<dbReference type="GO" id="GO:0048038">
    <property type="term" value="F:quinone binding"/>
    <property type="evidence" value="ECO:0007669"/>
    <property type="project" value="UniProtKB-KW"/>
</dbReference>
<feature type="transmembrane region" description="Helical" evidence="11">
    <location>
        <begin position="6"/>
        <end position="25"/>
    </location>
</feature>
<keyword evidence="5 11" id="KW-0812">Transmembrane</keyword>
<comment type="function">
    <text evidence="11">NDH-1 shuttles electrons from NADH, via FMN and iron-sulfur (Fe-S) centers, to quinones in the respiratory chain. The immediate electron acceptor for the enzyme in this species is believed to be ubiquinone. Couples the redox reaction to proton translocation (for every two electrons transferred, four hydrogen ions are translocated across the cytoplasmic membrane), and thus conserves the redox energy in a proton gradient.</text>
</comment>